<reference evidence="6 7" key="1">
    <citation type="submission" date="2024-10" db="EMBL/GenBank/DDBJ databases">
        <title>Updated reference genomes for cyclostephanoid diatoms.</title>
        <authorList>
            <person name="Roberts W.R."/>
            <person name="Alverson A.J."/>
        </authorList>
    </citation>
    <scope>NUCLEOTIDE SEQUENCE [LARGE SCALE GENOMIC DNA]</scope>
    <source>
        <strain evidence="6 7">AJA232-27</strain>
    </source>
</reference>
<feature type="region of interest" description="Disordered" evidence="5">
    <location>
        <begin position="1"/>
        <end position="94"/>
    </location>
</feature>
<evidence type="ECO:0000313" key="6">
    <source>
        <dbReference type="EMBL" id="KAL3767965.1"/>
    </source>
</evidence>
<feature type="compositionally biased region" description="Basic residues" evidence="5">
    <location>
        <begin position="248"/>
        <end position="260"/>
    </location>
</feature>
<comment type="caution">
    <text evidence="6">The sequence shown here is derived from an EMBL/GenBank/DDBJ whole genome shotgun (WGS) entry which is preliminary data.</text>
</comment>
<sequence>MGKLERTFGGGKGKKGLKSNHHHKGKPSSSSLSSSSRHKKVEVTFNPSERREYLTGFSTRKKERRAFGLAMQKVKDREAKLEERKEQREAQREKIEDIERNKVALRKGMQSSVEDGVDVDDGNCAGGDQIDSSAQEQERKTFQDEHTANQFGGSVSVTTTFGIPDDDDEDGDIDDLTNPKSKFYARKQHGPGHVDEAQKLAGNFRNYISDVKGTMGSKKKSTGRQAGRKGQHGASTMKGMGNAASLKMAKKTLAKFKKGGKGGDDERIRGGGGKGKKRKGGRR</sequence>
<feature type="region of interest" description="Disordered" evidence="5">
    <location>
        <begin position="106"/>
        <end position="194"/>
    </location>
</feature>
<protein>
    <recommendedName>
        <fullName evidence="8">Nucleolar protein 12</fullName>
    </recommendedName>
</protein>
<feature type="compositionally biased region" description="Basic residues" evidence="5">
    <location>
        <begin position="12"/>
        <end position="26"/>
    </location>
</feature>
<evidence type="ECO:0000256" key="2">
    <source>
        <dbReference type="ARBA" id="ARBA00007175"/>
    </source>
</evidence>
<dbReference type="InterPro" id="IPR019186">
    <property type="entry name" value="Nucleolar_protein_12"/>
</dbReference>
<proteinExistence type="inferred from homology"/>
<evidence type="ECO:0000256" key="3">
    <source>
        <dbReference type="ARBA" id="ARBA00023054"/>
    </source>
</evidence>
<dbReference type="Proteomes" id="UP001530293">
    <property type="component" value="Unassembled WGS sequence"/>
</dbReference>
<keyword evidence="7" id="KW-1185">Reference proteome</keyword>
<evidence type="ECO:0000313" key="7">
    <source>
        <dbReference type="Proteomes" id="UP001530293"/>
    </source>
</evidence>
<feature type="compositionally biased region" description="Basic residues" evidence="5">
    <location>
        <begin position="274"/>
        <end position="283"/>
    </location>
</feature>
<dbReference type="GO" id="GO:0005730">
    <property type="term" value="C:nucleolus"/>
    <property type="evidence" value="ECO:0007669"/>
    <property type="project" value="UniProtKB-SubCell"/>
</dbReference>
<dbReference type="PANTHER" id="PTHR14577">
    <property type="entry name" value="NUCLEOLAR PROTEIN 12"/>
    <property type="match status" value="1"/>
</dbReference>
<feature type="region of interest" description="Disordered" evidence="5">
    <location>
        <begin position="211"/>
        <end position="283"/>
    </location>
</feature>
<dbReference type="EMBL" id="JALLBG020000070">
    <property type="protein sequence ID" value="KAL3767965.1"/>
    <property type="molecule type" value="Genomic_DNA"/>
</dbReference>
<evidence type="ECO:0008006" key="8">
    <source>
        <dbReference type="Google" id="ProtNLM"/>
    </source>
</evidence>
<organism evidence="6 7">
    <name type="scientific">Discostella pseudostelligera</name>
    <dbReference type="NCBI Taxonomy" id="259834"/>
    <lineage>
        <taxon>Eukaryota</taxon>
        <taxon>Sar</taxon>
        <taxon>Stramenopiles</taxon>
        <taxon>Ochrophyta</taxon>
        <taxon>Bacillariophyta</taxon>
        <taxon>Coscinodiscophyceae</taxon>
        <taxon>Thalassiosirophycidae</taxon>
        <taxon>Stephanodiscales</taxon>
        <taxon>Stephanodiscaceae</taxon>
        <taxon>Discostella</taxon>
    </lineage>
</organism>
<feature type="compositionally biased region" description="Basic and acidic residues" evidence="5">
    <location>
        <begin position="73"/>
        <end position="94"/>
    </location>
</feature>
<dbReference type="PANTHER" id="PTHR14577:SF0">
    <property type="entry name" value="NUCLEOLAR PROTEIN 12"/>
    <property type="match status" value="1"/>
</dbReference>
<feature type="compositionally biased region" description="Basic and acidic residues" evidence="5">
    <location>
        <begin position="136"/>
        <end position="147"/>
    </location>
</feature>
<evidence type="ECO:0000256" key="5">
    <source>
        <dbReference type="SAM" id="MobiDB-lite"/>
    </source>
</evidence>
<dbReference type="AlphaFoldDB" id="A0ABD3MVM0"/>
<accession>A0ABD3MVM0</accession>
<gene>
    <name evidence="6" type="ORF">ACHAWU_005423</name>
</gene>
<feature type="compositionally biased region" description="Polar residues" evidence="5">
    <location>
        <begin position="148"/>
        <end position="161"/>
    </location>
</feature>
<dbReference type="Pfam" id="PF09805">
    <property type="entry name" value="Nop25"/>
    <property type="match status" value="1"/>
</dbReference>
<keyword evidence="3" id="KW-0175">Coiled coil</keyword>
<comment type="similarity">
    <text evidence="2">Belongs to the RRP17 family.</text>
</comment>
<comment type="subcellular location">
    <subcellularLocation>
        <location evidence="1">Nucleus</location>
        <location evidence="1">Nucleolus</location>
    </subcellularLocation>
</comment>
<evidence type="ECO:0000256" key="1">
    <source>
        <dbReference type="ARBA" id="ARBA00004604"/>
    </source>
</evidence>
<keyword evidence="4" id="KW-0539">Nucleus</keyword>
<feature type="compositionally biased region" description="Acidic residues" evidence="5">
    <location>
        <begin position="164"/>
        <end position="175"/>
    </location>
</feature>
<name>A0ABD3MVM0_9STRA</name>
<evidence type="ECO:0000256" key="4">
    <source>
        <dbReference type="ARBA" id="ARBA00023242"/>
    </source>
</evidence>
<feature type="compositionally biased region" description="Basic residues" evidence="5">
    <location>
        <begin position="217"/>
        <end position="231"/>
    </location>
</feature>